<accession>A0A0D2VNL5</accession>
<dbReference type="GO" id="GO:0004497">
    <property type="term" value="F:monooxygenase activity"/>
    <property type="evidence" value="ECO:0007669"/>
    <property type="project" value="TreeGrafter"/>
</dbReference>
<dbReference type="OrthoDB" id="640742at2759"/>
<dbReference type="STRING" id="29730.A0A0D2VNL5"/>
<evidence type="ECO:0000313" key="2">
    <source>
        <dbReference type="EMBL" id="KJB72440.1"/>
    </source>
</evidence>
<sequence length="236" mass="26665">MEKDESLATVASKAPVTSERKILDNLDEKLPKPYLARALVAPDVEHPKGTEGRVNNGMSVLQQHVAFFDRDNDGIIYPWDTYNGLRDIGFGPVSSFILGVLINGTMSYPTLPGWIPNILLPIYIDRIHKAKHGSDSATFDTEGRFMPVNLENVFTKYARTEPGKLTFFEVLRLTEENRVPFDFLGWILAKAEWLVLYSLARDDDGFLSKEAARTCCEGSLFEQYAKMNKGDNKKRK</sequence>
<proteinExistence type="inferred from homology"/>
<name>A0A0D2VNL5_GOSRA</name>
<dbReference type="InterPro" id="IPR007736">
    <property type="entry name" value="Caleosin-related"/>
</dbReference>
<dbReference type="InterPro" id="IPR011992">
    <property type="entry name" value="EF-hand-dom_pair"/>
</dbReference>
<gene>
    <name evidence="2" type="ORF">B456_011G178700</name>
</gene>
<dbReference type="PANTHER" id="PTHR31495">
    <property type="entry name" value="PEROXYGENASE 3-RELATED"/>
    <property type="match status" value="1"/>
</dbReference>
<dbReference type="EMBL" id="CM001750">
    <property type="protein sequence ID" value="KJB72440.1"/>
    <property type="molecule type" value="Genomic_DNA"/>
</dbReference>
<reference evidence="2 3" key="1">
    <citation type="journal article" date="2012" name="Nature">
        <title>Repeated polyploidization of Gossypium genomes and the evolution of spinnable cotton fibres.</title>
        <authorList>
            <person name="Paterson A.H."/>
            <person name="Wendel J.F."/>
            <person name="Gundlach H."/>
            <person name="Guo H."/>
            <person name="Jenkins J."/>
            <person name="Jin D."/>
            <person name="Llewellyn D."/>
            <person name="Showmaker K.C."/>
            <person name="Shu S."/>
            <person name="Udall J."/>
            <person name="Yoo M.J."/>
            <person name="Byers R."/>
            <person name="Chen W."/>
            <person name="Doron-Faigenboim A."/>
            <person name="Duke M.V."/>
            <person name="Gong L."/>
            <person name="Grimwood J."/>
            <person name="Grover C."/>
            <person name="Grupp K."/>
            <person name="Hu G."/>
            <person name="Lee T.H."/>
            <person name="Li J."/>
            <person name="Lin L."/>
            <person name="Liu T."/>
            <person name="Marler B.S."/>
            <person name="Page J.T."/>
            <person name="Roberts A.W."/>
            <person name="Romanel E."/>
            <person name="Sanders W.S."/>
            <person name="Szadkowski E."/>
            <person name="Tan X."/>
            <person name="Tang H."/>
            <person name="Xu C."/>
            <person name="Wang J."/>
            <person name="Wang Z."/>
            <person name="Zhang D."/>
            <person name="Zhang L."/>
            <person name="Ashrafi H."/>
            <person name="Bedon F."/>
            <person name="Bowers J.E."/>
            <person name="Brubaker C.L."/>
            <person name="Chee P.W."/>
            <person name="Das S."/>
            <person name="Gingle A.R."/>
            <person name="Haigler C.H."/>
            <person name="Harker D."/>
            <person name="Hoffmann L.V."/>
            <person name="Hovav R."/>
            <person name="Jones D.C."/>
            <person name="Lemke C."/>
            <person name="Mansoor S."/>
            <person name="ur Rahman M."/>
            <person name="Rainville L.N."/>
            <person name="Rambani A."/>
            <person name="Reddy U.K."/>
            <person name="Rong J.K."/>
            <person name="Saranga Y."/>
            <person name="Scheffler B.E."/>
            <person name="Scheffler J.A."/>
            <person name="Stelly D.M."/>
            <person name="Triplett B.A."/>
            <person name="Van Deynze A."/>
            <person name="Vaslin M.F."/>
            <person name="Waghmare V.N."/>
            <person name="Walford S.A."/>
            <person name="Wright R.J."/>
            <person name="Zaki E.A."/>
            <person name="Zhang T."/>
            <person name="Dennis E.S."/>
            <person name="Mayer K.F."/>
            <person name="Peterson D.G."/>
            <person name="Rokhsar D.S."/>
            <person name="Wang X."/>
            <person name="Schmutz J."/>
        </authorList>
    </citation>
    <scope>NUCLEOTIDE SEQUENCE [LARGE SCALE GENOMIC DNA]</scope>
</reference>
<protein>
    <recommendedName>
        <fullName evidence="4">Peroxygenase 3</fullName>
    </recommendedName>
</protein>
<dbReference type="GO" id="GO:0005509">
    <property type="term" value="F:calcium ion binding"/>
    <property type="evidence" value="ECO:0007669"/>
    <property type="project" value="TreeGrafter"/>
</dbReference>
<dbReference type="Proteomes" id="UP000032304">
    <property type="component" value="Chromosome 11"/>
</dbReference>
<organism evidence="2 3">
    <name type="scientific">Gossypium raimondii</name>
    <name type="common">Peruvian cotton</name>
    <name type="synonym">Gossypium klotzschianum subsp. raimondii</name>
    <dbReference type="NCBI Taxonomy" id="29730"/>
    <lineage>
        <taxon>Eukaryota</taxon>
        <taxon>Viridiplantae</taxon>
        <taxon>Streptophyta</taxon>
        <taxon>Embryophyta</taxon>
        <taxon>Tracheophyta</taxon>
        <taxon>Spermatophyta</taxon>
        <taxon>Magnoliopsida</taxon>
        <taxon>eudicotyledons</taxon>
        <taxon>Gunneridae</taxon>
        <taxon>Pentapetalae</taxon>
        <taxon>rosids</taxon>
        <taxon>malvids</taxon>
        <taxon>Malvales</taxon>
        <taxon>Malvaceae</taxon>
        <taxon>Malvoideae</taxon>
        <taxon>Gossypium</taxon>
    </lineage>
</organism>
<keyword evidence="3" id="KW-1185">Reference proteome</keyword>
<dbReference type="PANTHER" id="PTHR31495:SF23">
    <property type="entry name" value="PEROXYGENASE-LIKE"/>
    <property type="match status" value="1"/>
</dbReference>
<evidence type="ECO:0000313" key="3">
    <source>
        <dbReference type="Proteomes" id="UP000032304"/>
    </source>
</evidence>
<dbReference type="OMA" id="KLEWIFL"/>
<dbReference type="KEGG" id="gra:105776008"/>
<dbReference type="Pfam" id="PF05042">
    <property type="entry name" value="Caleosin"/>
    <property type="match status" value="1"/>
</dbReference>
<evidence type="ECO:0008006" key="4">
    <source>
        <dbReference type="Google" id="ProtNLM"/>
    </source>
</evidence>
<comment type="similarity">
    <text evidence="1">Belongs to the caleosin family.</text>
</comment>
<evidence type="ECO:0000256" key="1">
    <source>
        <dbReference type="ARBA" id="ARBA00006765"/>
    </source>
</evidence>
<dbReference type="AlphaFoldDB" id="A0A0D2VNL5"/>
<dbReference type="SUPFAM" id="SSF47473">
    <property type="entry name" value="EF-hand"/>
    <property type="match status" value="1"/>
</dbReference>
<dbReference type="eggNOG" id="ENOG502QQD0">
    <property type="taxonomic scope" value="Eukaryota"/>
</dbReference>
<dbReference type="Gramene" id="KJB72440">
    <property type="protein sequence ID" value="KJB72440"/>
    <property type="gene ID" value="B456_011G178700"/>
</dbReference>